<comment type="similarity">
    <text evidence="2">Belongs to the lipase maturation factor family.</text>
</comment>
<feature type="transmembrane region" description="Helical" evidence="9">
    <location>
        <begin position="79"/>
        <end position="101"/>
    </location>
</feature>
<evidence type="ECO:0000259" key="11">
    <source>
        <dbReference type="Pfam" id="PF25179"/>
    </source>
</evidence>
<dbReference type="InterPro" id="IPR009613">
    <property type="entry name" value="LMF"/>
</dbReference>
<dbReference type="KEGG" id="psoj:PHYSODRAFT_335634"/>
<protein>
    <recommendedName>
        <fullName evidence="8">Lipase maturation factor 2</fullName>
    </recommendedName>
</protein>
<keyword evidence="3 9" id="KW-0812">Transmembrane</keyword>
<dbReference type="GO" id="GO:0005789">
    <property type="term" value="C:endoplasmic reticulum membrane"/>
    <property type="evidence" value="ECO:0007669"/>
    <property type="project" value="UniProtKB-SubCell"/>
</dbReference>
<keyword evidence="4" id="KW-0256">Endoplasmic reticulum</keyword>
<accession>G4ZRF1</accession>
<organism evidence="12 13">
    <name type="scientific">Phytophthora sojae (strain P6497)</name>
    <name type="common">Soybean stem and root rot agent</name>
    <name type="synonym">Phytophthora megasperma f. sp. glycines</name>
    <dbReference type="NCBI Taxonomy" id="1094619"/>
    <lineage>
        <taxon>Eukaryota</taxon>
        <taxon>Sar</taxon>
        <taxon>Stramenopiles</taxon>
        <taxon>Oomycota</taxon>
        <taxon>Peronosporomycetes</taxon>
        <taxon>Peronosporales</taxon>
        <taxon>Peronosporaceae</taxon>
        <taxon>Phytophthora</taxon>
    </lineage>
</organism>
<feature type="transmembrane region" description="Helical" evidence="9">
    <location>
        <begin position="108"/>
        <end position="129"/>
    </location>
</feature>
<feature type="domain" description="Lipase maturation factor 1/2 N-terminal" evidence="10">
    <location>
        <begin position="129"/>
        <end position="288"/>
    </location>
</feature>
<keyword evidence="6 9" id="KW-0472">Membrane</keyword>
<keyword evidence="5 9" id="KW-1133">Transmembrane helix</keyword>
<dbReference type="PANTHER" id="PTHR14463">
    <property type="entry name" value="LIPASE MATURATION FACTOR"/>
    <property type="match status" value="1"/>
</dbReference>
<comment type="subcellular location">
    <subcellularLocation>
        <location evidence="1">Endoplasmic reticulum membrane</location>
        <topology evidence="1">Multi-pass membrane protein</topology>
    </subcellularLocation>
</comment>
<dbReference type="RefSeq" id="XP_009531372.1">
    <property type="nucleotide sequence ID" value="XM_009533077.1"/>
</dbReference>
<feature type="transmembrane region" description="Helical" evidence="9">
    <location>
        <begin position="223"/>
        <end position="244"/>
    </location>
</feature>
<dbReference type="GO" id="GO:0051604">
    <property type="term" value="P:protein maturation"/>
    <property type="evidence" value="ECO:0007669"/>
    <property type="project" value="InterPro"/>
</dbReference>
<dbReference type="STRING" id="1094619.G4ZRF1"/>
<evidence type="ECO:0000313" key="13">
    <source>
        <dbReference type="Proteomes" id="UP000002640"/>
    </source>
</evidence>
<evidence type="ECO:0000256" key="7">
    <source>
        <dbReference type="ARBA" id="ARBA00023180"/>
    </source>
</evidence>
<dbReference type="PANTHER" id="PTHR14463:SF5">
    <property type="entry name" value="LIPASE MATURATION FACTOR 2"/>
    <property type="match status" value="1"/>
</dbReference>
<sequence>MLRFPRDRFLICLCGVYYAAFASIRSQVRGLYGEDGIEPVDVFLRGVKHQYAGSRDASTLKWIFNRFPTLVWLHEPLQWSPSFCMEVICLVGVTVSVLGVLRPAWRTAGPLALLWFCYLSIVQCGQTFMQFQWDSFLLEVGVLAVLLAPWWQPHNKTDNMFETPAAAVWTLRFLFFKFMIMSGAVKIQSRCPTWLGLTALDFHFASQPLPLPLAWYALQAPPIINRLAVAVTLLIEGPWTFFLLAPHTALRRVGAIQQIALQISIILTGNYNFFNLLTMVLAGALLDIDSHTAKDKYRYAKSTTTTHKSWITRVEWAWYTFQTHPAVTKAALLGSLGFCVYTWLEVFAMTTQDDPFKEQHGFMELLLATRIRLLPSVEDTQTWLALILPRCVLLAATLVVCSSCWQLVRSTSRRDRSFNGSRKRLALRSMYLLTTTMASLWVFTSSAATLAVLDQSYQHSLPSFAVSVYRSTEKYRITSAYGLFRTMTGVGTVQLENGQRFSVVARPEIILEGTKDGGLTWEEYHFKYKPCDVNAAPRLVAPFHPRLDWQMWFAALGDYQSAPWLVHLVTKLLEGSPGVKELLDSTRDPFPDAPPDAIRAQLYYYDFTRLNTSWNQALPTSRILDNSSDPQWWTRTYVREYLPALERGNPSLAAFVQQHWPQEPTPVPKLSPTVSATRQWIDQVLQWLCRSPWSPVGLAAGIMIALSGVATLFRCSSETAKLKLD</sequence>
<dbReference type="Pfam" id="PF06762">
    <property type="entry name" value="LMF1"/>
    <property type="match status" value="1"/>
</dbReference>
<feature type="transmembrane region" description="Helical" evidence="9">
    <location>
        <begin position="163"/>
        <end position="185"/>
    </location>
</feature>
<keyword evidence="7" id="KW-0325">Glycoprotein</keyword>
<keyword evidence="13" id="KW-1185">Reference proteome</keyword>
<dbReference type="InterPro" id="IPR057434">
    <property type="entry name" value="LMF1/2_N"/>
</dbReference>
<feature type="transmembrane region" description="Helical" evidence="9">
    <location>
        <begin position="265"/>
        <end position="286"/>
    </location>
</feature>
<feature type="domain" description="Lipase maturation factor 1/2 C-terminal" evidence="11">
    <location>
        <begin position="478"/>
        <end position="643"/>
    </location>
</feature>
<dbReference type="Pfam" id="PF25179">
    <property type="entry name" value="LMF1_C"/>
    <property type="match status" value="1"/>
</dbReference>
<dbReference type="GeneID" id="20647060"/>
<proteinExistence type="inferred from homology"/>
<gene>
    <name evidence="12" type="ORF">PHYSODRAFT_335634</name>
</gene>
<name>G4ZRF1_PHYSP</name>
<dbReference type="AlphaFoldDB" id="G4ZRF1"/>
<evidence type="ECO:0000313" key="12">
    <source>
        <dbReference type="EMBL" id="EGZ13943.1"/>
    </source>
</evidence>
<evidence type="ECO:0000256" key="2">
    <source>
        <dbReference type="ARBA" id="ARBA00005512"/>
    </source>
</evidence>
<feature type="transmembrane region" description="Helical" evidence="9">
    <location>
        <begin position="429"/>
        <end position="453"/>
    </location>
</feature>
<evidence type="ECO:0000256" key="1">
    <source>
        <dbReference type="ARBA" id="ARBA00004477"/>
    </source>
</evidence>
<dbReference type="InterPro" id="IPR057433">
    <property type="entry name" value="LMF1/2_C"/>
</dbReference>
<evidence type="ECO:0000256" key="3">
    <source>
        <dbReference type="ARBA" id="ARBA00022692"/>
    </source>
</evidence>
<evidence type="ECO:0000256" key="6">
    <source>
        <dbReference type="ARBA" id="ARBA00023136"/>
    </source>
</evidence>
<evidence type="ECO:0000256" key="4">
    <source>
        <dbReference type="ARBA" id="ARBA00022824"/>
    </source>
</evidence>
<evidence type="ECO:0000256" key="9">
    <source>
        <dbReference type="SAM" id="Phobius"/>
    </source>
</evidence>
<dbReference type="OMA" id="HYTPWSQ"/>
<dbReference type="Proteomes" id="UP000002640">
    <property type="component" value="Unassembled WGS sequence"/>
</dbReference>
<dbReference type="InParanoid" id="G4ZRF1"/>
<dbReference type="EMBL" id="JH159156">
    <property type="protein sequence ID" value="EGZ13943.1"/>
    <property type="molecule type" value="Genomic_DNA"/>
</dbReference>
<evidence type="ECO:0000259" key="10">
    <source>
        <dbReference type="Pfam" id="PF06762"/>
    </source>
</evidence>
<evidence type="ECO:0000256" key="8">
    <source>
        <dbReference type="ARBA" id="ARBA00040643"/>
    </source>
</evidence>
<reference evidence="12 13" key="1">
    <citation type="journal article" date="2006" name="Science">
        <title>Phytophthora genome sequences uncover evolutionary origins and mechanisms of pathogenesis.</title>
        <authorList>
            <person name="Tyler B.M."/>
            <person name="Tripathy S."/>
            <person name="Zhang X."/>
            <person name="Dehal P."/>
            <person name="Jiang R.H."/>
            <person name="Aerts A."/>
            <person name="Arredondo F.D."/>
            <person name="Baxter L."/>
            <person name="Bensasson D."/>
            <person name="Beynon J.L."/>
            <person name="Chapman J."/>
            <person name="Damasceno C.M."/>
            <person name="Dorrance A.E."/>
            <person name="Dou D."/>
            <person name="Dickerman A.W."/>
            <person name="Dubchak I.L."/>
            <person name="Garbelotto M."/>
            <person name="Gijzen M."/>
            <person name="Gordon S.G."/>
            <person name="Govers F."/>
            <person name="Grunwald N.J."/>
            <person name="Huang W."/>
            <person name="Ivors K.L."/>
            <person name="Jones R.W."/>
            <person name="Kamoun S."/>
            <person name="Krampis K."/>
            <person name="Lamour K.H."/>
            <person name="Lee M.K."/>
            <person name="McDonald W.H."/>
            <person name="Medina M."/>
            <person name="Meijer H.J."/>
            <person name="Nordberg E.K."/>
            <person name="Maclean D.J."/>
            <person name="Ospina-Giraldo M.D."/>
            <person name="Morris P.F."/>
            <person name="Phuntumart V."/>
            <person name="Putnam N.H."/>
            <person name="Rash S."/>
            <person name="Rose J.K."/>
            <person name="Sakihama Y."/>
            <person name="Salamov A.A."/>
            <person name="Savidor A."/>
            <person name="Scheuring C.F."/>
            <person name="Smith B.M."/>
            <person name="Sobral B.W."/>
            <person name="Terry A."/>
            <person name="Torto-Alalibo T.A."/>
            <person name="Win J."/>
            <person name="Xu Z."/>
            <person name="Zhang H."/>
            <person name="Grigoriev I.V."/>
            <person name="Rokhsar D.S."/>
            <person name="Boore J.L."/>
        </authorList>
    </citation>
    <scope>NUCLEOTIDE SEQUENCE [LARGE SCALE GENOMIC DNA]</scope>
    <source>
        <strain evidence="12 13">P6497</strain>
    </source>
</reference>
<evidence type="ECO:0000256" key="5">
    <source>
        <dbReference type="ARBA" id="ARBA00022989"/>
    </source>
</evidence>
<feature type="transmembrane region" description="Helical" evidence="9">
    <location>
        <begin position="383"/>
        <end position="408"/>
    </location>
</feature>